<feature type="signal peptide" evidence="1">
    <location>
        <begin position="1"/>
        <end position="23"/>
    </location>
</feature>
<dbReference type="SUPFAM" id="SSF51126">
    <property type="entry name" value="Pectin lyase-like"/>
    <property type="match status" value="1"/>
</dbReference>
<keyword evidence="1" id="KW-0732">Signal</keyword>
<dbReference type="InterPro" id="IPR011050">
    <property type="entry name" value="Pectin_lyase_fold/virulence"/>
</dbReference>
<dbReference type="EMBL" id="JACRSU010000002">
    <property type="protein sequence ID" value="MBC8540429.1"/>
    <property type="molecule type" value="Genomic_DNA"/>
</dbReference>
<dbReference type="PANTHER" id="PTHR36453">
    <property type="entry name" value="SECRETED PROTEIN-RELATED"/>
    <property type="match status" value="1"/>
</dbReference>
<protein>
    <submittedName>
        <fullName evidence="2">Right-handed parallel beta-helix repeat-containing protein</fullName>
    </submittedName>
</protein>
<reference evidence="2" key="1">
    <citation type="submission" date="2020-08" db="EMBL/GenBank/DDBJ databases">
        <title>Genome public.</title>
        <authorList>
            <person name="Liu C."/>
            <person name="Sun Q."/>
        </authorList>
    </citation>
    <scope>NUCLEOTIDE SEQUENCE</scope>
    <source>
        <strain evidence="2">H8</strain>
    </source>
</reference>
<feature type="chain" id="PRO_5037416141" evidence="1">
    <location>
        <begin position="24"/>
        <end position="828"/>
    </location>
</feature>
<proteinExistence type="predicted"/>
<accession>A0A926DMH4</accession>
<sequence length="828" mass="93315">MVNKRISVLIFILGITLHMTCFATDFVKLTADNFDINDKYEKENQITANFVQEVWPEDIDSLSATVTAEFYDFGKNVNCSLALYDEKGRLVSVASETKPSPKGSISSFNLSAGRAKLADSAKLMVWDSASQKPLREAKTIEKIKNALTIYLDPEKGSDTNDGTFQSPIKTLKKAVYSLRTNQDKLGPNDDTIYFILKNGEYFMDDVFKLEPKDLLSNRYQVVFTALETQKAVLTGAVDITGFTLWDENKDIYRAEVGTDINSRQLFADGIRCVRARRDEPPAGYEYKDGVATAQESEFLDFKHIEDLEFAFENNWMHDRCMVTSVKDLGGGTIQFNMSDEVWKQLTTKNYFSSAKPTYMENAYEFIDEGGEWYLDTHEGYLYYKPRAFEDMKKTRFTMPVKEDFMKLSSVSSPIKNIDFRGLEFTQSTWMFPSTNGGLCINQNEYYRNGSNNAPMEGVIELKNTENVNFYNCKFSKLGRTALKMINGVRNCTISGNEFCDLSAGALSVGGVTDLERNPDNVSLSVKNVKVENNFIHDIAEDIKSCAAVSAGFPIDTRIGNNEIYNTGYSGIHTGWGWGTLTPSATKNFVISNNYIHKILNDEIYDGGAVYMLGHTGGSVDNLNKLTENYVEDIRKPFGALYPDEGSSYWEISNNVVDLSKQPIWYYGGGSARSRWTHIHTSSINHIYYNNNYSTTGNMQNSGTSISYQPPKIYATANWPDEALQIIDRSGIQPQFEDCFSERLEEFYDSGNISTYVGGEIRLNVTPTTSKAKFYNSAKFDSYAQIKNDGILAFRNGKIYAMEKGETEVTITAVENNLIREHTVKVIVN</sequence>
<evidence type="ECO:0000313" key="3">
    <source>
        <dbReference type="Proteomes" id="UP000611762"/>
    </source>
</evidence>
<dbReference type="RefSeq" id="WP_249311624.1">
    <property type="nucleotide sequence ID" value="NZ_JACRSU010000002.1"/>
</dbReference>
<dbReference type="Gene3D" id="2.160.20.10">
    <property type="entry name" value="Single-stranded right-handed beta-helix, Pectin lyase-like"/>
    <property type="match status" value="2"/>
</dbReference>
<keyword evidence="3" id="KW-1185">Reference proteome</keyword>
<evidence type="ECO:0000313" key="2">
    <source>
        <dbReference type="EMBL" id="MBC8540429.1"/>
    </source>
</evidence>
<name>A0A926DMH4_9FIRM</name>
<dbReference type="Proteomes" id="UP000611762">
    <property type="component" value="Unassembled WGS sequence"/>
</dbReference>
<dbReference type="PANTHER" id="PTHR36453:SF1">
    <property type="entry name" value="RIGHT HANDED BETA HELIX DOMAIN-CONTAINING PROTEIN"/>
    <property type="match status" value="1"/>
</dbReference>
<evidence type="ECO:0000256" key="1">
    <source>
        <dbReference type="SAM" id="SignalP"/>
    </source>
</evidence>
<dbReference type="AlphaFoldDB" id="A0A926DMH4"/>
<comment type="caution">
    <text evidence="2">The sequence shown here is derived from an EMBL/GenBank/DDBJ whole genome shotgun (WGS) entry which is preliminary data.</text>
</comment>
<dbReference type="InterPro" id="IPR012334">
    <property type="entry name" value="Pectin_lyas_fold"/>
</dbReference>
<gene>
    <name evidence="2" type="ORF">H8698_05510</name>
</gene>
<organism evidence="2 3">
    <name type="scientific">Congzhengia minquanensis</name>
    <dbReference type="NCBI Taxonomy" id="2763657"/>
    <lineage>
        <taxon>Bacteria</taxon>
        <taxon>Bacillati</taxon>
        <taxon>Bacillota</taxon>
        <taxon>Clostridia</taxon>
        <taxon>Eubacteriales</taxon>
        <taxon>Oscillospiraceae</taxon>
        <taxon>Congzhengia</taxon>
    </lineage>
</organism>